<dbReference type="PANTHER" id="PTHR46558">
    <property type="entry name" value="TRACRIPTIONAL REGULATORY PROTEIN-RELATED-RELATED"/>
    <property type="match status" value="1"/>
</dbReference>
<dbReference type="Gene3D" id="1.10.260.40">
    <property type="entry name" value="lambda repressor-like DNA-binding domains"/>
    <property type="match status" value="1"/>
</dbReference>
<reference evidence="5 6" key="1">
    <citation type="submission" date="2014-08" db="EMBL/GenBank/DDBJ databases">
        <authorList>
            <person name="Chen Y.-H."/>
        </authorList>
    </citation>
    <scope>NUCLEOTIDE SEQUENCE [LARGE SCALE GENOMIC DNA]</scope>
</reference>
<feature type="domain" description="HTH cro/C1-type" evidence="2">
    <location>
        <begin position="7"/>
        <end position="62"/>
    </location>
</feature>
<proteinExistence type="predicted"/>
<dbReference type="Pfam" id="PF01381">
    <property type="entry name" value="HTH_3"/>
    <property type="match status" value="1"/>
</dbReference>
<dbReference type="InterPro" id="IPR001387">
    <property type="entry name" value="Cro/C1-type_HTH"/>
</dbReference>
<dbReference type="EMBL" id="CCRK01000020">
    <property type="protein sequence ID" value="CDZ54278.1"/>
    <property type="molecule type" value="Genomic_DNA"/>
</dbReference>
<dbReference type="CDD" id="cd00093">
    <property type="entry name" value="HTH_XRE"/>
    <property type="match status" value="1"/>
</dbReference>
<dbReference type="InterPro" id="IPR010982">
    <property type="entry name" value="Lambda_DNA-bd_dom_sf"/>
</dbReference>
<dbReference type="Proteomes" id="UP000039660">
    <property type="component" value="Unassembled WGS sequence"/>
</dbReference>
<evidence type="ECO:0000313" key="4">
    <source>
        <dbReference type="EMBL" id="CDZ54278.1"/>
    </source>
</evidence>
<dbReference type="SMART" id="SM00530">
    <property type="entry name" value="HTH_XRE"/>
    <property type="match status" value="1"/>
</dbReference>
<evidence type="ECO:0000259" key="2">
    <source>
        <dbReference type="PROSITE" id="PS50943"/>
    </source>
</evidence>
<evidence type="ECO:0000256" key="1">
    <source>
        <dbReference type="ARBA" id="ARBA00023125"/>
    </source>
</evidence>
<dbReference type="PANTHER" id="PTHR46558:SF4">
    <property type="entry name" value="DNA-BIDING PHAGE PROTEIN"/>
    <property type="match status" value="1"/>
</dbReference>
<dbReference type="SUPFAM" id="SSF47413">
    <property type="entry name" value="lambda repressor-like DNA-binding domains"/>
    <property type="match status" value="1"/>
</dbReference>
<gene>
    <name evidence="3" type="ORF">NGAL_HAMBI1145_52570</name>
    <name evidence="4" type="ORF">NGAL_HAMBI1189_54160</name>
</gene>
<keyword evidence="1" id="KW-0238">DNA-binding</keyword>
<organism evidence="4 5">
    <name type="scientific">Neorhizobium galegae bv. officinalis</name>
    <dbReference type="NCBI Taxonomy" id="323656"/>
    <lineage>
        <taxon>Bacteria</taxon>
        <taxon>Pseudomonadati</taxon>
        <taxon>Pseudomonadota</taxon>
        <taxon>Alphaproteobacteria</taxon>
        <taxon>Hyphomicrobiales</taxon>
        <taxon>Rhizobiaceae</taxon>
        <taxon>Rhizobium/Agrobacterium group</taxon>
        <taxon>Neorhizobium</taxon>
    </lineage>
</organism>
<dbReference type="RefSeq" id="WP_046638146.1">
    <property type="nucleotide sequence ID" value="NZ_CCRH01000020.1"/>
</dbReference>
<accession>A0A0T7H457</accession>
<dbReference type="Proteomes" id="UP000046176">
    <property type="component" value="Unassembled WGS sequence"/>
</dbReference>
<protein>
    <submittedName>
        <fullName evidence="4">Putative transcriptional regulator</fullName>
    </submittedName>
</protein>
<name>A0A0T7H457_NEOGA</name>
<dbReference type="PROSITE" id="PS50943">
    <property type="entry name" value="HTH_CROC1"/>
    <property type="match status" value="1"/>
</dbReference>
<dbReference type="OrthoDB" id="7596101at2"/>
<evidence type="ECO:0000313" key="5">
    <source>
        <dbReference type="Proteomes" id="UP000039660"/>
    </source>
</evidence>
<dbReference type="EMBL" id="CCRH01000020">
    <property type="protein sequence ID" value="CDZ40168.1"/>
    <property type="molecule type" value="Genomic_DNA"/>
</dbReference>
<evidence type="ECO:0000313" key="3">
    <source>
        <dbReference type="EMBL" id="CDZ40168.1"/>
    </source>
</evidence>
<evidence type="ECO:0000313" key="6">
    <source>
        <dbReference type="Proteomes" id="UP000046176"/>
    </source>
</evidence>
<dbReference type="AlphaFoldDB" id="A0A0T7H457"/>
<sequence>MSLASKLKELRLKRGESLQQVGDAVSVSKAHIWELEKGTSTNPGLELLKKLAAHFNVTVQYLAEDEQEELDRSSLQFFREFGGKLSDKDWETLRVVADRLKDKDAK</sequence>
<dbReference type="GO" id="GO:0003677">
    <property type="term" value="F:DNA binding"/>
    <property type="evidence" value="ECO:0007669"/>
    <property type="project" value="UniProtKB-KW"/>
</dbReference>